<dbReference type="AlphaFoldDB" id="A0A017HIJ6"/>
<evidence type="ECO:0000256" key="4">
    <source>
        <dbReference type="ARBA" id="ARBA00022490"/>
    </source>
</evidence>
<dbReference type="OrthoDB" id="9800307at2"/>
<evidence type="ECO:0000256" key="1">
    <source>
        <dbReference type="ARBA" id="ARBA00004496"/>
    </source>
</evidence>
<keyword evidence="8" id="KW-0067">ATP-binding</keyword>
<dbReference type="PANTHER" id="PTHR33540:SF2">
    <property type="entry name" value="TRNA THREONYLCARBAMOYLADENOSINE BIOSYNTHESIS PROTEIN TSAE"/>
    <property type="match status" value="1"/>
</dbReference>
<sequence>MVLAGPIHLSTEAETAALAGLLAPRLVPGDAVLLSGPVGAGKSAFARALIRARLGDPEAEVPSPTFTLVQTYGAGEGTLWHADLYRLSHPDEVVELGLLAALEDAICLIEWPDRLGPLIPASALRLDLVPEGEGRAAIFSGPPAWAPRLEDLHG</sequence>
<reference evidence="11 12" key="1">
    <citation type="submission" date="2013-02" db="EMBL/GenBank/DDBJ databases">
        <authorList>
            <person name="Fiebig A."/>
            <person name="Goeker M."/>
            <person name="Klenk H.-P.P."/>
        </authorList>
    </citation>
    <scope>NUCLEOTIDE SEQUENCE [LARGE SCALE GENOMIC DNA]</scope>
    <source>
        <strain evidence="11 12">DSM 19309</strain>
    </source>
</reference>
<evidence type="ECO:0000256" key="5">
    <source>
        <dbReference type="ARBA" id="ARBA00022694"/>
    </source>
</evidence>
<gene>
    <name evidence="11" type="ORF">Rumeso_04233</name>
</gene>
<comment type="similarity">
    <text evidence="2">Belongs to the TsaE family.</text>
</comment>
<evidence type="ECO:0000313" key="12">
    <source>
        <dbReference type="Proteomes" id="UP000019666"/>
    </source>
</evidence>
<dbReference type="PATRIC" id="fig|442562.3.peg.4168"/>
<dbReference type="GO" id="GO:0005524">
    <property type="term" value="F:ATP binding"/>
    <property type="evidence" value="ECO:0007669"/>
    <property type="project" value="UniProtKB-KW"/>
</dbReference>
<dbReference type="HOGENOM" id="CLU_087829_4_0_5"/>
<evidence type="ECO:0000256" key="7">
    <source>
        <dbReference type="ARBA" id="ARBA00022741"/>
    </source>
</evidence>
<dbReference type="EMBL" id="AOSK01000120">
    <property type="protein sequence ID" value="EYD74176.1"/>
    <property type="molecule type" value="Genomic_DNA"/>
</dbReference>
<dbReference type="InterPro" id="IPR027417">
    <property type="entry name" value="P-loop_NTPase"/>
</dbReference>
<dbReference type="PANTHER" id="PTHR33540">
    <property type="entry name" value="TRNA THREONYLCARBAMOYLADENOSINE BIOSYNTHESIS PROTEIN TSAE"/>
    <property type="match status" value="1"/>
</dbReference>
<evidence type="ECO:0000256" key="3">
    <source>
        <dbReference type="ARBA" id="ARBA00019010"/>
    </source>
</evidence>
<keyword evidence="5" id="KW-0819">tRNA processing</keyword>
<keyword evidence="4" id="KW-0963">Cytoplasm</keyword>
<keyword evidence="9" id="KW-0460">Magnesium</keyword>
<evidence type="ECO:0000256" key="8">
    <source>
        <dbReference type="ARBA" id="ARBA00022840"/>
    </source>
</evidence>
<dbReference type="NCBIfam" id="TIGR00150">
    <property type="entry name" value="T6A_YjeE"/>
    <property type="match status" value="1"/>
</dbReference>
<dbReference type="SUPFAM" id="SSF52540">
    <property type="entry name" value="P-loop containing nucleoside triphosphate hydrolases"/>
    <property type="match status" value="1"/>
</dbReference>
<evidence type="ECO:0000256" key="10">
    <source>
        <dbReference type="ARBA" id="ARBA00032441"/>
    </source>
</evidence>
<dbReference type="RefSeq" id="WP_037283709.1">
    <property type="nucleotide sequence ID" value="NZ_KK088626.1"/>
</dbReference>
<keyword evidence="6" id="KW-0479">Metal-binding</keyword>
<evidence type="ECO:0000256" key="6">
    <source>
        <dbReference type="ARBA" id="ARBA00022723"/>
    </source>
</evidence>
<dbReference type="Pfam" id="PF02367">
    <property type="entry name" value="TsaE"/>
    <property type="match status" value="1"/>
</dbReference>
<dbReference type="GO" id="GO:0005737">
    <property type="term" value="C:cytoplasm"/>
    <property type="evidence" value="ECO:0007669"/>
    <property type="project" value="UniProtKB-SubCell"/>
</dbReference>
<organism evidence="11 12">
    <name type="scientific">Rubellimicrobium mesophilum DSM 19309</name>
    <dbReference type="NCBI Taxonomy" id="442562"/>
    <lineage>
        <taxon>Bacteria</taxon>
        <taxon>Pseudomonadati</taxon>
        <taxon>Pseudomonadota</taxon>
        <taxon>Alphaproteobacteria</taxon>
        <taxon>Rhodobacterales</taxon>
        <taxon>Roseobacteraceae</taxon>
        <taxon>Rubellimicrobium</taxon>
    </lineage>
</organism>
<comment type="subcellular location">
    <subcellularLocation>
        <location evidence="1">Cytoplasm</location>
    </subcellularLocation>
</comment>
<name>A0A017HIJ6_9RHOB</name>
<dbReference type="Gene3D" id="3.40.50.300">
    <property type="entry name" value="P-loop containing nucleotide triphosphate hydrolases"/>
    <property type="match status" value="1"/>
</dbReference>
<evidence type="ECO:0000256" key="9">
    <source>
        <dbReference type="ARBA" id="ARBA00022842"/>
    </source>
</evidence>
<dbReference type="GO" id="GO:0046872">
    <property type="term" value="F:metal ion binding"/>
    <property type="evidence" value="ECO:0007669"/>
    <property type="project" value="UniProtKB-KW"/>
</dbReference>
<keyword evidence="7" id="KW-0547">Nucleotide-binding</keyword>
<protein>
    <recommendedName>
        <fullName evidence="3">tRNA threonylcarbamoyladenosine biosynthesis protein TsaE</fullName>
    </recommendedName>
    <alternativeName>
        <fullName evidence="10">t(6)A37 threonylcarbamoyladenosine biosynthesis protein TsaE</fullName>
    </alternativeName>
</protein>
<evidence type="ECO:0000313" key="11">
    <source>
        <dbReference type="EMBL" id="EYD74176.1"/>
    </source>
</evidence>
<dbReference type="STRING" id="442562.Rumeso_04233"/>
<accession>A0A017HIJ6</accession>
<comment type="caution">
    <text evidence="11">The sequence shown here is derived from an EMBL/GenBank/DDBJ whole genome shotgun (WGS) entry which is preliminary data.</text>
</comment>
<keyword evidence="12" id="KW-1185">Reference proteome</keyword>
<dbReference type="Proteomes" id="UP000019666">
    <property type="component" value="Unassembled WGS sequence"/>
</dbReference>
<proteinExistence type="inferred from homology"/>
<dbReference type="GO" id="GO:0002949">
    <property type="term" value="P:tRNA threonylcarbamoyladenosine modification"/>
    <property type="evidence" value="ECO:0007669"/>
    <property type="project" value="InterPro"/>
</dbReference>
<evidence type="ECO:0000256" key="2">
    <source>
        <dbReference type="ARBA" id="ARBA00007599"/>
    </source>
</evidence>
<dbReference type="InterPro" id="IPR003442">
    <property type="entry name" value="T6A_TsaE"/>
</dbReference>